<proteinExistence type="predicted"/>
<evidence type="ECO:0000259" key="1">
    <source>
        <dbReference type="Pfam" id="PF21599"/>
    </source>
</evidence>
<reference evidence="2" key="1">
    <citation type="submission" date="2017-05" db="UniProtKB">
        <authorList>
            <consortium name="EnsemblMetazoa"/>
        </authorList>
    </citation>
    <scope>IDENTIFICATION</scope>
</reference>
<dbReference type="AlphaFoldDB" id="A0A1X7TD69"/>
<dbReference type="InParanoid" id="A0A1X7TD69"/>
<accession>A0A1X7TD69</accession>
<dbReference type="InterPro" id="IPR048325">
    <property type="entry name" value="ZSWIM3_N"/>
</dbReference>
<sequence length="67" mass="7984">MATASEFKLGEKFSSFHDFESKLERHKSEKFVEMWTRVCRTIAAARKRGIDRPMKAELVYYQLKYCC</sequence>
<dbReference type="Pfam" id="PF21599">
    <property type="entry name" value="ZSWIM3_N"/>
    <property type="match status" value="1"/>
</dbReference>
<feature type="domain" description="ZSWIM3 N-terminal" evidence="1">
    <location>
        <begin position="8"/>
        <end position="67"/>
    </location>
</feature>
<dbReference type="EnsemblMetazoa" id="Aqu2.1.12290_001">
    <property type="protein sequence ID" value="Aqu2.1.12290_001"/>
    <property type="gene ID" value="Aqu2.1.12290"/>
</dbReference>
<name>A0A1X7TD69_AMPQE</name>
<evidence type="ECO:0000313" key="2">
    <source>
        <dbReference type="EnsemblMetazoa" id="Aqu2.1.12290_001"/>
    </source>
</evidence>
<protein>
    <recommendedName>
        <fullName evidence="1">ZSWIM3 N-terminal domain-containing protein</fullName>
    </recommendedName>
</protein>
<organism evidence="2">
    <name type="scientific">Amphimedon queenslandica</name>
    <name type="common">Sponge</name>
    <dbReference type="NCBI Taxonomy" id="400682"/>
    <lineage>
        <taxon>Eukaryota</taxon>
        <taxon>Metazoa</taxon>
        <taxon>Porifera</taxon>
        <taxon>Demospongiae</taxon>
        <taxon>Heteroscleromorpha</taxon>
        <taxon>Haplosclerida</taxon>
        <taxon>Niphatidae</taxon>
        <taxon>Amphimedon</taxon>
    </lineage>
</organism>